<name>A0ABV6MUF6_9PSEU</name>
<comment type="similarity">
    <text evidence="1">Belongs to the short-chain dehydrogenases/reductases (SDR) family.</text>
</comment>
<dbReference type="PRINTS" id="PR00081">
    <property type="entry name" value="GDHRDH"/>
</dbReference>
<dbReference type="InterPro" id="IPR002347">
    <property type="entry name" value="SDR_fam"/>
</dbReference>
<dbReference type="PANTHER" id="PTHR42879">
    <property type="entry name" value="3-OXOACYL-(ACYL-CARRIER-PROTEIN) REDUCTASE"/>
    <property type="match status" value="1"/>
</dbReference>
<sequence>MDLGLTGRRAIVTGGSKGIGLAVAAELVAEGASVAICSRSASELAAAASSLGDNIFHQVCDVTDAAAVKSFVDSAAAALGGVDILVNNAGRAHPGNFETLSDEDWRADLDVKLFSQIRCFRAALPHLRASTSPRVVNINAVYARQPDPAFFSTTVVRAACLNLNKVLAQEFGADGILVNSVNIGFVDTPQWGNIHARRAPTQDRTEFLDGLAAAEVPLARFGRVDEVSGLVAFLAGARASYITGAVIDVAGGMGKYV</sequence>
<evidence type="ECO:0000313" key="2">
    <source>
        <dbReference type="EMBL" id="MFC0543480.1"/>
    </source>
</evidence>
<dbReference type="PANTHER" id="PTHR42879:SF6">
    <property type="entry name" value="NADPH-DEPENDENT REDUCTASE BACG"/>
    <property type="match status" value="1"/>
</dbReference>
<dbReference type="Proteomes" id="UP001589810">
    <property type="component" value="Unassembled WGS sequence"/>
</dbReference>
<keyword evidence="3" id="KW-1185">Reference proteome</keyword>
<dbReference type="InterPro" id="IPR050259">
    <property type="entry name" value="SDR"/>
</dbReference>
<comment type="caution">
    <text evidence="2">The sequence shown here is derived from an EMBL/GenBank/DDBJ whole genome shotgun (WGS) entry which is preliminary data.</text>
</comment>
<evidence type="ECO:0000256" key="1">
    <source>
        <dbReference type="ARBA" id="ARBA00006484"/>
    </source>
</evidence>
<evidence type="ECO:0000313" key="3">
    <source>
        <dbReference type="Proteomes" id="UP001589810"/>
    </source>
</evidence>
<dbReference type="Gene3D" id="3.40.50.720">
    <property type="entry name" value="NAD(P)-binding Rossmann-like Domain"/>
    <property type="match status" value="1"/>
</dbReference>
<dbReference type="Pfam" id="PF13561">
    <property type="entry name" value="adh_short_C2"/>
    <property type="match status" value="1"/>
</dbReference>
<dbReference type="RefSeq" id="WP_273940637.1">
    <property type="nucleotide sequence ID" value="NZ_CP097263.1"/>
</dbReference>
<gene>
    <name evidence="2" type="ORF">ACFFH7_18410</name>
</gene>
<dbReference type="InterPro" id="IPR036291">
    <property type="entry name" value="NAD(P)-bd_dom_sf"/>
</dbReference>
<protein>
    <submittedName>
        <fullName evidence="2">SDR family oxidoreductase</fullName>
    </submittedName>
</protein>
<organism evidence="2 3">
    <name type="scientific">Kutzneria chonburiensis</name>
    <dbReference type="NCBI Taxonomy" id="1483604"/>
    <lineage>
        <taxon>Bacteria</taxon>
        <taxon>Bacillati</taxon>
        <taxon>Actinomycetota</taxon>
        <taxon>Actinomycetes</taxon>
        <taxon>Pseudonocardiales</taxon>
        <taxon>Pseudonocardiaceae</taxon>
        <taxon>Kutzneria</taxon>
    </lineage>
</organism>
<dbReference type="SUPFAM" id="SSF51735">
    <property type="entry name" value="NAD(P)-binding Rossmann-fold domains"/>
    <property type="match status" value="1"/>
</dbReference>
<accession>A0ABV6MUF6</accession>
<reference evidence="2 3" key="1">
    <citation type="submission" date="2024-09" db="EMBL/GenBank/DDBJ databases">
        <authorList>
            <person name="Sun Q."/>
            <person name="Mori K."/>
        </authorList>
    </citation>
    <scope>NUCLEOTIDE SEQUENCE [LARGE SCALE GENOMIC DNA]</scope>
    <source>
        <strain evidence="2 3">TBRC 1432</strain>
    </source>
</reference>
<dbReference type="EMBL" id="JBHLUD010000005">
    <property type="protein sequence ID" value="MFC0543480.1"/>
    <property type="molecule type" value="Genomic_DNA"/>
</dbReference>
<proteinExistence type="inferred from homology"/>